<reference evidence="1" key="1">
    <citation type="submission" date="2022-06" db="EMBL/GenBank/DDBJ databases">
        <title>Fusarium solani species complex genomes reveal bases of compartmentalisation and animal pathogenesis.</title>
        <authorList>
            <person name="Tsai I.J."/>
        </authorList>
    </citation>
    <scope>NUCLEOTIDE SEQUENCE</scope>
    <source>
        <strain evidence="1">Fu6.1</strain>
    </source>
</reference>
<dbReference type="Proteomes" id="UP001065298">
    <property type="component" value="Chromosome 7"/>
</dbReference>
<name>A0ACC0QRA2_9HYPO</name>
<proteinExistence type="predicted"/>
<keyword evidence="2" id="KW-1185">Reference proteome</keyword>
<evidence type="ECO:0000313" key="2">
    <source>
        <dbReference type="Proteomes" id="UP001065298"/>
    </source>
</evidence>
<organism evidence="1 2">
    <name type="scientific">Fusarium keratoplasticum</name>
    <dbReference type="NCBI Taxonomy" id="1328300"/>
    <lineage>
        <taxon>Eukaryota</taxon>
        <taxon>Fungi</taxon>
        <taxon>Dikarya</taxon>
        <taxon>Ascomycota</taxon>
        <taxon>Pezizomycotina</taxon>
        <taxon>Sordariomycetes</taxon>
        <taxon>Hypocreomycetidae</taxon>
        <taxon>Hypocreales</taxon>
        <taxon>Nectriaceae</taxon>
        <taxon>Fusarium</taxon>
        <taxon>Fusarium solani species complex</taxon>
    </lineage>
</organism>
<comment type="caution">
    <text evidence="1">The sequence shown here is derived from an EMBL/GenBank/DDBJ whole genome shotgun (WGS) entry which is preliminary data.</text>
</comment>
<accession>A0ACC0QRA2</accession>
<evidence type="ECO:0000313" key="1">
    <source>
        <dbReference type="EMBL" id="KAI8663334.1"/>
    </source>
</evidence>
<dbReference type="EMBL" id="CM046509">
    <property type="protein sequence ID" value="KAI8663334.1"/>
    <property type="molecule type" value="Genomic_DNA"/>
</dbReference>
<sequence>MPAESTMVTKYPATLIGDPANSSPLIICFHGSGDSCASWIPLAELLGTKYRVLLWDRQDPYMKPKSIINGILWYLDQAKLPPPYVLVAHSYGGMFVRLFLDRKHPDVAGVVLVETGQEAETGKGIEEKQYRNQILGNKPLVVIRGNTLIGKWKQYEEAFVAAEGKTSPNLAAQKQMLDAADKEDERLKKAQLALSRCHRYVHIPDCGHDVIQQRPEAVVKEVTWVMDHLQPMNEHSTMGLKALVWLKSLKERFLG</sequence>
<protein>
    <submittedName>
        <fullName evidence="1">AB hydrolase-1 domain-containing protein</fullName>
    </submittedName>
</protein>
<keyword evidence="1" id="KW-0378">Hydrolase</keyword>
<gene>
    <name evidence="1" type="ORF">NCS57_00934000</name>
</gene>